<dbReference type="Pfam" id="PF00092">
    <property type="entry name" value="VWA"/>
    <property type="match status" value="1"/>
</dbReference>
<dbReference type="Gene3D" id="3.40.50.410">
    <property type="entry name" value="von Willebrand factor, type A domain"/>
    <property type="match status" value="1"/>
</dbReference>
<feature type="compositionally biased region" description="Pro residues" evidence="1">
    <location>
        <begin position="105"/>
        <end position="120"/>
    </location>
</feature>
<protein>
    <submittedName>
        <fullName evidence="3">von Willebrand factor type A domain protein</fullName>
    </submittedName>
</protein>
<dbReference type="EMBL" id="MTBP01000002">
    <property type="protein sequence ID" value="POM25048.1"/>
    <property type="molecule type" value="Genomic_DNA"/>
</dbReference>
<reference evidence="3 4" key="1">
    <citation type="journal article" date="2017" name="Chemistry">
        <title>Isolation, Biosynthesis and Chemical Modifications of Rubterolones A-F: Rare Tropolone Alkaloids from Actinomadura sp. 5-2.</title>
        <authorList>
            <person name="Guo H."/>
            <person name="Benndorf R."/>
            <person name="Leichnitz D."/>
            <person name="Klassen J.L."/>
            <person name="Vollmers J."/>
            <person name="Gorls H."/>
            <person name="Steinacker M."/>
            <person name="Weigel C."/>
            <person name="Dahse H.M."/>
            <person name="Kaster A.K."/>
            <person name="de Beer Z.W."/>
            <person name="Poulsen M."/>
            <person name="Beemelmanns C."/>
        </authorList>
    </citation>
    <scope>NUCLEOTIDE SEQUENCE [LARGE SCALE GENOMIC DNA]</scope>
    <source>
        <strain evidence="3 4">5-2</strain>
    </source>
</reference>
<comment type="caution">
    <text evidence="3">The sequence shown here is derived from an EMBL/GenBank/DDBJ whole genome shotgun (WGS) entry which is preliminary data.</text>
</comment>
<feature type="compositionally biased region" description="Pro residues" evidence="1">
    <location>
        <begin position="76"/>
        <end position="87"/>
    </location>
</feature>
<dbReference type="InterPro" id="IPR002035">
    <property type="entry name" value="VWF_A"/>
</dbReference>
<evidence type="ECO:0000313" key="3">
    <source>
        <dbReference type="EMBL" id="POM25048.1"/>
    </source>
</evidence>
<gene>
    <name evidence="3" type="ORF">BTM25_36900</name>
</gene>
<dbReference type="PROSITE" id="PS50234">
    <property type="entry name" value="VWFA"/>
    <property type="match status" value="1"/>
</dbReference>
<dbReference type="Pfam" id="PF13531">
    <property type="entry name" value="SBP_bac_11"/>
    <property type="match status" value="1"/>
</dbReference>
<evidence type="ECO:0000313" key="4">
    <source>
        <dbReference type="Proteomes" id="UP000242367"/>
    </source>
</evidence>
<dbReference type="AlphaFoldDB" id="A0A2P4UJ66"/>
<proteinExistence type="predicted"/>
<dbReference type="Proteomes" id="UP000242367">
    <property type="component" value="Unassembled WGS sequence"/>
</dbReference>
<accession>A0A2P4UJ66</accession>
<organism evidence="3 4">
    <name type="scientific">Actinomadura rubteroloni</name>
    <dbReference type="NCBI Taxonomy" id="1926885"/>
    <lineage>
        <taxon>Bacteria</taxon>
        <taxon>Bacillati</taxon>
        <taxon>Actinomycetota</taxon>
        <taxon>Actinomycetes</taxon>
        <taxon>Streptosporangiales</taxon>
        <taxon>Thermomonosporaceae</taxon>
        <taxon>Actinomadura</taxon>
    </lineage>
</organism>
<name>A0A2P4UJ66_9ACTN</name>
<dbReference type="SUPFAM" id="SSF53300">
    <property type="entry name" value="vWA-like"/>
    <property type="match status" value="1"/>
</dbReference>
<feature type="compositionally biased region" description="Low complexity" evidence="1">
    <location>
        <begin position="121"/>
        <end position="130"/>
    </location>
</feature>
<dbReference type="SUPFAM" id="SSF53850">
    <property type="entry name" value="Periplasmic binding protein-like II"/>
    <property type="match status" value="1"/>
</dbReference>
<sequence length="786" mass="80479">MRPPGGPGFMDRADEPRPARARPPRPRGRPRPSARLRDPVKAATMRSTPDDESTRTVPSPAPDPGLPTLPYALNPPRTPEPPIPPGPRTAEAAPPLAPNTSAAEPAPPLPTPPPEAPPPAADALPALPLAVGSPTGETAPVLPAPPFAASPPTADAVPALPLAAGSPPEAPLPAADAVPARPTGNAVPVLPALPFAAGSAADGVPALPFAAASPATDVAPVLPASPLAAGPAAVVAVPAPPREVPVAPGPRRDAWRGRQARGGGRPPNWTLVTLAVVLVVVGVGALRAGVGGRCDGATRVTVAADPAVASAVTAAGRRLDGDDNCLDVRVDAVVSDAMAGDAAGSTRADVYIPDSSLWLALNVAAKGRTVGSAARSPVVLARRPGVAPVTDWTDLRPARDGTAPVLRVLDPMRDASGLAALLLTRRAVGATPAEPGAFSEIMRGGVVADDAESAFRGLDAGSVVAVSEQAVWRRVRQGGGVSAVIPADAVSLDFPVIVADDRKASAARALLAALRTPEGKAQLARIGLRPADGAPARGVSDVLGLGAAPAGNGAGDAPTVVQTLEMWRKMRLGTRMLTVLDVSGSMTQQVKGTRRARMDVTSGELEQGLALLPDDAEVGLWAFATALDGEKPYREVVPLRRLGSVQAGGTQRAGLQQALTSLRPKKDGDTGLYDSVLAAVRAVRAGYRDDMTNVVLVLTDGRNDYRRGLTEDALLRALRKENDKARPVQVVGLAFGPDTDLASLRRIAAATGGLAQQVRDPREIRELFRRSAALKICDDPARCPAG</sequence>
<dbReference type="InterPro" id="IPR036465">
    <property type="entry name" value="vWFA_dom_sf"/>
</dbReference>
<evidence type="ECO:0000259" key="2">
    <source>
        <dbReference type="PROSITE" id="PS50234"/>
    </source>
</evidence>
<keyword evidence="4" id="KW-1185">Reference proteome</keyword>
<feature type="region of interest" description="Disordered" evidence="1">
    <location>
        <begin position="1"/>
        <end position="147"/>
    </location>
</feature>
<feature type="compositionally biased region" description="Basic residues" evidence="1">
    <location>
        <begin position="19"/>
        <end position="34"/>
    </location>
</feature>
<feature type="domain" description="VWFA" evidence="2">
    <location>
        <begin position="575"/>
        <end position="771"/>
    </location>
</feature>
<evidence type="ECO:0000256" key="1">
    <source>
        <dbReference type="SAM" id="MobiDB-lite"/>
    </source>
</evidence>
<feature type="region of interest" description="Disordered" evidence="1">
    <location>
        <begin position="158"/>
        <end position="177"/>
    </location>
</feature>
<dbReference type="SMART" id="SM00327">
    <property type="entry name" value="VWA"/>
    <property type="match status" value="1"/>
</dbReference>